<gene>
    <name evidence="1" type="ORF">VITISV_020989</name>
</gene>
<organism evidence="1">
    <name type="scientific">Vitis vinifera</name>
    <name type="common">Grape</name>
    <dbReference type="NCBI Taxonomy" id="29760"/>
    <lineage>
        <taxon>Eukaryota</taxon>
        <taxon>Viridiplantae</taxon>
        <taxon>Streptophyta</taxon>
        <taxon>Embryophyta</taxon>
        <taxon>Tracheophyta</taxon>
        <taxon>Spermatophyta</taxon>
        <taxon>Magnoliopsida</taxon>
        <taxon>eudicotyledons</taxon>
        <taxon>Gunneridae</taxon>
        <taxon>Pentapetalae</taxon>
        <taxon>rosids</taxon>
        <taxon>Vitales</taxon>
        <taxon>Vitaceae</taxon>
        <taxon>Viteae</taxon>
        <taxon>Vitis</taxon>
    </lineage>
</organism>
<dbReference type="AlphaFoldDB" id="A5AVK9"/>
<evidence type="ECO:0000313" key="1">
    <source>
        <dbReference type="EMBL" id="CAN73834.1"/>
    </source>
</evidence>
<sequence length="72" mass="7435">MGIAGLSWADGIQEFTVFAGVAKNLGADGGIAKSIGRLVLSGLPSLELLKLVTNEEAFDKWVPILAESSASC</sequence>
<name>A5AVK9_VITVI</name>
<proteinExistence type="predicted"/>
<protein>
    <submittedName>
        <fullName evidence="1">Uncharacterized protein</fullName>
    </submittedName>
</protein>
<reference evidence="1" key="1">
    <citation type="journal article" date="2007" name="PLoS ONE">
        <title>The first genome sequence of an elite grapevine cultivar (Pinot noir Vitis vinifera L.): coping with a highly heterozygous genome.</title>
        <authorList>
            <person name="Velasco R."/>
            <person name="Zharkikh A."/>
            <person name="Troggio M."/>
            <person name="Cartwright D.A."/>
            <person name="Cestaro A."/>
            <person name="Pruss D."/>
            <person name="Pindo M."/>
            <person name="FitzGerald L.M."/>
            <person name="Vezzulli S."/>
            <person name="Reid J."/>
            <person name="Malacarne G."/>
            <person name="Iliev D."/>
            <person name="Coppola G."/>
            <person name="Wardell B."/>
            <person name="Micheletti D."/>
            <person name="Macalma T."/>
            <person name="Facci M."/>
            <person name="Mitchell J.T."/>
            <person name="Perazzolli M."/>
            <person name="Eldredge G."/>
            <person name="Gatto P."/>
            <person name="Oyzerski R."/>
            <person name="Moretto M."/>
            <person name="Gutin N."/>
            <person name="Stefanini M."/>
            <person name="Chen Y."/>
            <person name="Segala C."/>
            <person name="Davenport C."/>
            <person name="Dematte L."/>
            <person name="Mraz A."/>
            <person name="Battilana J."/>
            <person name="Stormo K."/>
            <person name="Costa F."/>
            <person name="Tao Q."/>
            <person name="Si-Ammour A."/>
            <person name="Harkins T."/>
            <person name="Lackey A."/>
            <person name="Perbost C."/>
            <person name="Taillon B."/>
            <person name="Stella A."/>
            <person name="Solovyev V."/>
            <person name="Fawcett J.A."/>
            <person name="Sterck L."/>
            <person name="Vandepoele K."/>
            <person name="Grando S.M."/>
            <person name="Toppo S."/>
            <person name="Moser C."/>
            <person name="Lanchbury J."/>
            <person name="Bogden R."/>
            <person name="Skolnick M."/>
            <person name="Sgaramella V."/>
            <person name="Bhatnagar S.K."/>
            <person name="Fontana P."/>
            <person name="Gutin A."/>
            <person name="Van de Peer Y."/>
            <person name="Salamini F."/>
            <person name="Viola R."/>
        </authorList>
    </citation>
    <scope>NUCLEOTIDE SEQUENCE</scope>
</reference>
<dbReference type="EMBL" id="AM437215">
    <property type="protein sequence ID" value="CAN73834.1"/>
    <property type="molecule type" value="Genomic_DNA"/>
</dbReference>
<accession>A5AVK9</accession>